<keyword evidence="2" id="KW-1185">Reference proteome</keyword>
<reference evidence="1" key="1">
    <citation type="submission" date="2023-03" db="EMBL/GenBank/DDBJ databases">
        <title>Massive genome expansion in bonnet fungi (Mycena s.s.) driven by repeated elements and novel gene families across ecological guilds.</title>
        <authorList>
            <consortium name="Lawrence Berkeley National Laboratory"/>
            <person name="Harder C.B."/>
            <person name="Miyauchi S."/>
            <person name="Viragh M."/>
            <person name="Kuo A."/>
            <person name="Thoen E."/>
            <person name="Andreopoulos B."/>
            <person name="Lu D."/>
            <person name="Skrede I."/>
            <person name="Drula E."/>
            <person name="Henrissat B."/>
            <person name="Morin E."/>
            <person name="Kohler A."/>
            <person name="Barry K."/>
            <person name="LaButti K."/>
            <person name="Morin E."/>
            <person name="Salamov A."/>
            <person name="Lipzen A."/>
            <person name="Mereny Z."/>
            <person name="Hegedus B."/>
            <person name="Baldrian P."/>
            <person name="Stursova M."/>
            <person name="Weitz H."/>
            <person name="Taylor A."/>
            <person name="Grigoriev I.V."/>
            <person name="Nagy L.G."/>
            <person name="Martin F."/>
            <person name="Kauserud H."/>
        </authorList>
    </citation>
    <scope>NUCLEOTIDE SEQUENCE</scope>
    <source>
        <strain evidence="1">CBHHK067</strain>
    </source>
</reference>
<evidence type="ECO:0000313" key="1">
    <source>
        <dbReference type="EMBL" id="KAJ7653407.1"/>
    </source>
</evidence>
<name>A0AAD7CMC5_MYCRO</name>
<organism evidence="1 2">
    <name type="scientific">Mycena rosella</name>
    <name type="common">Pink bonnet</name>
    <name type="synonym">Agaricus rosellus</name>
    <dbReference type="NCBI Taxonomy" id="1033263"/>
    <lineage>
        <taxon>Eukaryota</taxon>
        <taxon>Fungi</taxon>
        <taxon>Dikarya</taxon>
        <taxon>Basidiomycota</taxon>
        <taxon>Agaricomycotina</taxon>
        <taxon>Agaricomycetes</taxon>
        <taxon>Agaricomycetidae</taxon>
        <taxon>Agaricales</taxon>
        <taxon>Marasmiineae</taxon>
        <taxon>Mycenaceae</taxon>
        <taxon>Mycena</taxon>
    </lineage>
</organism>
<comment type="caution">
    <text evidence="1">The sequence shown here is derived from an EMBL/GenBank/DDBJ whole genome shotgun (WGS) entry which is preliminary data.</text>
</comment>
<evidence type="ECO:0000313" key="2">
    <source>
        <dbReference type="Proteomes" id="UP001221757"/>
    </source>
</evidence>
<proteinExistence type="predicted"/>
<accession>A0AAD7CMC5</accession>
<dbReference type="AlphaFoldDB" id="A0AAD7CMC5"/>
<dbReference type="Proteomes" id="UP001221757">
    <property type="component" value="Unassembled WGS sequence"/>
</dbReference>
<dbReference type="EMBL" id="JARKIE010000336">
    <property type="protein sequence ID" value="KAJ7653407.1"/>
    <property type="molecule type" value="Genomic_DNA"/>
</dbReference>
<protein>
    <submittedName>
        <fullName evidence="1">Uncharacterized protein</fullName>
    </submittedName>
</protein>
<sequence length="114" mass="12578">MPTQTDSVCLIGIYKVPPHLSKGQFETKFEAFMDALFLLPVVNDGLLKYELLFQNATLDEHVQAPELPASRPTVVCRGEWEVSKPSTEEQVVAIAQDAKFKSLVAGEIEELGST</sequence>
<gene>
    <name evidence="1" type="ORF">B0H17DRAFT_1338434</name>
</gene>